<dbReference type="OrthoDB" id="9812993at2"/>
<evidence type="ECO:0000256" key="2">
    <source>
        <dbReference type="ARBA" id="ARBA00023125"/>
    </source>
</evidence>
<dbReference type="PATRIC" id="fig|1150625.3.peg.297"/>
<reference evidence="5 6" key="1">
    <citation type="journal article" date="2016" name="Front. Microbiol.">
        <title>Microevolution Analysis of Bacillus coahuilensis Unveils Differences in Phosphorus Acquisition Strategies and Their Regulation.</title>
        <authorList>
            <person name="Gomez-Lunar Z."/>
            <person name="Hernandez-Gonzalez I."/>
            <person name="Rodriguez-Torres M.D."/>
            <person name="Souza V."/>
            <person name="Olmedo-Alvarez G."/>
        </authorList>
    </citation>
    <scope>NUCLEOTIDE SEQUENCE [LARGE SCALE GENOMIC DNA]</scope>
    <source>
        <strain evidence="6">p1.1.43</strain>
    </source>
</reference>
<proteinExistence type="predicted"/>
<dbReference type="GO" id="GO:0003677">
    <property type="term" value="F:DNA binding"/>
    <property type="evidence" value="ECO:0007669"/>
    <property type="project" value="UniProtKB-UniRule"/>
</dbReference>
<dbReference type="PROSITE" id="PS01081">
    <property type="entry name" value="HTH_TETR_1"/>
    <property type="match status" value="1"/>
</dbReference>
<dbReference type="STRING" id="1150625.Q75_01420"/>
<evidence type="ECO:0000259" key="4">
    <source>
        <dbReference type="PROSITE" id="PS50977"/>
    </source>
</evidence>
<dbReference type="SUPFAM" id="SSF46689">
    <property type="entry name" value="Homeodomain-like"/>
    <property type="match status" value="1"/>
</dbReference>
<dbReference type="InterPro" id="IPR023772">
    <property type="entry name" value="DNA-bd_HTH_TetR-type_CS"/>
</dbReference>
<dbReference type="Pfam" id="PF00440">
    <property type="entry name" value="TetR_N"/>
    <property type="match status" value="1"/>
</dbReference>
<evidence type="ECO:0000313" key="5">
    <source>
        <dbReference type="EMBL" id="KUP09125.1"/>
    </source>
</evidence>
<dbReference type="InterPro" id="IPR050624">
    <property type="entry name" value="HTH-type_Tx_Regulator"/>
</dbReference>
<dbReference type="PANTHER" id="PTHR43479">
    <property type="entry name" value="ACREF/ENVCD OPERON REPRESSOR-RELATED"/>
    <property type="match status" value="1"/>
</dbReference>
<dbReference type="PROSITE" id="PS50977">
    <property type="entry name" value="HTH_TETR_2"/>
    <property type="match status" value="1"/>
</dbReference>
<keyword evidence="1" id="KW-0678">Repressor</keyword>
<feature type="DNA-binding region" description="H-T-H motif" evidence="3">
    <location>
        <begin position="25"/>
        <end position="44"/>
    </location>
</feature>
<dbReference type="PRINTS" id="PR00455">
    <property type="entry name" value="HTHTETR"/>
</dbReference>
<keyword evidence="2 3" id="KW-0238">DNA-binding</keyword>
<comment type="caution">
    <text evidence="5">The sequence shown here is derived from an EMBL/GenBank/DDBJ whole genome shotgun (WGS) entry which is preliminary data.</text>
</comment>
<protein>
    <recommendedName>
        <fullName evidence="4">HTH tetR-type domain-containing protein</fullName>
    </recommendedName>
</protein>
<dbReference type="Proteomes" id="UP000074108">
    <property type="component" value="Unassembled WGS sequence"/>
</dbReference>
<name>A0A147KC25_9BACI</name>
<dbReference type="AlphaFoldDB" id="A0A147KC25"/>
<sequence>MTEKEFLIMETAMKLFAQKGYSSTSIQDITRESGISKGAFYLHFETKEALLLQTFHYYFGKIKENTDHIMQLPLSPRDKLAKQMEVQLEDVLRHKEFIIMQFRERAIPFSNGIEEFLHQMKRASFRFYQMSLLEIYGEKIRPYTLDISFLLSGIFEHILGMLIFEKIPLDQRRVPQFLLRRLDDIVDGYIRAEEAPLLNPELFSELTKESKCFQDNVIEQTMREITFLLESEKNPLLQDTLLLIKEELQSSSPRIALLKGMRANIEGISPYKQLQKQLDSLMTIGLE</sequence>
<evidence type="ECO:0000256" key="1">
    <source>
        <dbReference type="ARBA" id="ARBA00022491"/>
    </source>
</evidence>
<accession>A0A147KC25</accession>
<keyword evidence="6" id="KW-1185">Reference proteome</keyword>
<dbReference type="PANTHER" id="PTHR43479:SF22">
    <property type="entry name" value="TRANSCRIPTIONAL REGULATOR, TETR FAMILY"/>
    <property type="match status" value="1"/>
</dbReference>
<evidence type="ECO:0000256" key="3">
    <source>
        <dbReference type="PROSITE-ProRule" id="PRU00335"/>
    </source>
</evidence>
<dbReference type="InterPro" id="IPR009057">
    <property type="entry name" value="Homeodomain-like_sf"/>
</dbReference>
<dbReference type="EMBL" id="LDYG01000003">
    <property type="protein sequence ID" value="KUP09125.1"/>
    <property type="molecule type" value="Genomic_DNA"/>
</dbReference>
<dbReference type="Gene3D" id="1.10.357.10">
    <property type="entry name" value="Tetracycline Repressor, domain 2"/>
    <property type="match status" value="1"/>
</dbReference>
<gene>
    <name evidence="5" type="ORF">Q75_01420</name>
</gene>
<dbReference type="RefSeq" id="WP_059350096.1">
    <property type="nucleotide sequence ID" value="NZ_LDYG01000003.1"/>
</dbReference>
<feature type="domain" description="HTH tetR-type" evidence="4">
    <location>
        <begin position="2"/>
        <end position="62"/>
    </location>
</feature>
<organism evidence="5 6">
    <name type="scientific">Bacillus coahuilensis p1.1.43</name>
    <dbReference type="NCBI Taxonomy" id="1150625"/>
    <lineage>
        <taxon>Bacteria</taxon>
        <taxon>Bacillati</taxon>
        <taxon>Bacillota</taxon>
        <taxon>Bacilli</taxon>
        <taxon>Bacillales</taxon>
        <taxon>Bacillaceae</taxon>
        <taxon>Bacillus</taxon>
    </lineage>
</organism>
<dbReference type="InterPro" id="IPR001647">
    <property type="entry name" value="HTH_TetR"/>
</dbReference>
<evidence type="ECO:0000313" key="6">
    <source>
        <dbReference type="Proteomes" id="UP000074108"/>
    </source>
</evidence>